<dbReference type="SUPFAM" id="SSF53300">
    <property type="entry name" value="vWA-like"/>
    <property type="match status" value="1"/>
</dbReference>
<dbReference type="WBParaSite" id="SPAL_0001266700.1">
    <property type="protein sequence ID" value="SPAL_0001266700.1"/>
    <property type="gene ID" value="SPAL_0001266700"/>
</dbReference>
<dbReference type="AlphaFoldDB" id="A0A0N5C3Y3"/>
<dbReference type="Gene3D" id="3.10.100.10">
    <property type="entry name" value="Mannose-Binding Protein A, subunit A"/>
    <property type="match status" value="1"/>
</dbReference>
<protein>
    <submittedName>
        <fullName evidence="4">C-type lectin domain-containing protein</fullName>
    </submittedName>
</protein>
<proteinExistence type="predicted"/>
<dbReference type="InterPro" id="IPR001304">
    <property type="entry name" value="C-type_lectin-like"/>
</dbReference>
<dbReference type="InterPro" id="IPR016187">
    <property type="entry name" value="CTDL_fold"/>
</dbReference>
<evidence type="ECO:0000259" key="2">
    <source>
        <dbReference type="PROSITE" id="PS50234"/>
    </source>
</evidence>
<evidence type="ECO:0000259" key="1">
    <source>
        <dbReference type="PROSITE" id="PS50041"/>
    </source>
</evidence>
<dbReference type="InterPro" id="IPR016186">
    <property type="entry name" value="C-type_lectin-like/link_sf"/>
</dbReference>
<dbReference type="Gene3D" id="3.40.50.410">
    <property type="entry name" value="von Willebrand factor, type A domain"/>
    <property type="match status" value="1"/>
</dbReference>
<dbReference type="PANTHER" id="PTHR31024">
    <property type="entry name" value="C-TYPE LECTIN"/>
    <property type="match status" value="1"/>
</dbReference>
<evidence type="ECO:0000313" key="4">
    <source>
        <dbReference type="WBParaSite" id="SPAL_0001266700.1"/>
    </source>
</evidence>
<evidence type="ECO:0000313" key="3">
    <source>
        <dbReference type="Proteomes" id="UP000046392"/>
    </source>
</evidence>
<dbReference type="PANTHER" id="PTHR31024:SF3">
    <property type="entry name" value="C-TYPE LECTIN-RELATED"/>
    <property type="match status" value="1"/>
</dbReference>
<dbReference type="SMART" id="SM00327">
    <property type="entry name" value="VWA"/>
    <property type="match status" value="1"/>
</dbReference>
<dbReference type="SUPFAM" id="SSF56436">
    <property type="entry name" value="C-type lectin-like"/>
    <property type="match status" value="1"/>
</dbReference>
<dbReference type="InterPro" id="IPR002035">
    <property type="entry name" value="VWF_A"/>
</dbReference>
<keyword evidence="3" id="KW-1185">Reference proteome</keyword>
<dbReference type="InterPro" id="IPR036465">
    <property type="entry name" value="vWFA_dom_sf"/>
</dbReference>
<dbReference type="STRING" id="174720.A0A0N5C3Y3"/>
<name>A0A0N5C3Y3_STREA</name>
<organism evidence="3 4">
    <name type="scientific">Strongyloides papillosus</name>
    <name type="common">Intestinal threadworm</name>
    <dbReference type="NCBI Taxonomy" id="174720"/>
    <lineage>
        <taxon>Eukaryota</taxon>
        <taxon>Metazoa</taxon>
        <taxon>Ecdysozoa</taxon>
        <taxon>Nematoda</taxon>
        <taxon>Chromadorea</taxon>
        <taxon>Rhabditida</taxon>
        <taxon>Tylenchina</taxon>
        <taxon>Panagrolaimomorpha</taxon>
        <taxon>Strongyloidoidea</taxon>
        <taxon>Strongyloididae</taxon>
        <taxon>Strongyloides</taxon>
    </lineage>
</organism>
<dbReference type="Proteomes" id="UP000046392">
    <property type="component" value="Unplaced"/>
</dbReference>
<accession>A0A0N5C3Y3</accession>
<sequence length="385" mass="43841">MNKILYHFIYFFYLSINLIYPFENILSTDEEKCSTDTSGLYLDIVFVIDISEDAAVYDIERQKGITFQFVATGDLSMNYKKIQSSRIALITASDETNVIGNFSAFNSLSDLANGLRYINSTVSNGKKLDIIKALNTAEEVIKESSRQEHYKKLVILFSSHEDIYCELNNNIKLNDIGNDICRRAAEFKNNGYNLMTIRLDYEGKDPLNKHGIASPCFSLDFDDSITRNMLNLALKANCFCQKRFYQVEDTANCIKTPECLYLEDLPASYVIAEEMAKDENASLVDIRSESKQNFLLQLANNTLPIFIGLNQISSNGTWKWDTGFTFNQYNDYNQFAVGEVEKEGMCASLGKDYKWYAVDCNNSTLSEAYVYQKRACDATNFCLVL</sequence>
<dbReference type="Pfam" id="PF00092">
    <property type="entry name" value="VWA"/>
    <property type="match status" value="1"/>
</dbReference>
<feature type="domain" description="VWFA" evidence="2">
    <location>
        <begin position="43"/>
        <end position="265"/>
    </location>
</feature>
<dbReference type="CDD" id="cd00037">
    <property type="entry name" value="CLECT"/>
    <property type="match status" value="1"/>
</dbReference>
<dbReference type="Pfam" id="PF00059">
    <property type="entry name" value="Lectin_C"/>
    <property type="match status" value="1"/>
</dbReference>
<dbReference type="PROSITE" id="PS50234">
    <property type="entry name" value="VWFA"/>
    <property type="match status" value="1"/>
</dbReference>
<feature type="domain" description="C-type lectin" evidence="1">
    <location>
        <begin position="255"/>
        <end position="361"/>
    </location>
</feature>
<dbReference type="SMART" id="SM00034">
    <property type="entry name" value="CLECT"/>
    <property type="match status" value="1"/>
</dbReference>
<dbReference type="PROSITE" id="PS50041">
    <property type="entry name" value="C_TYPE_LECTIN_2"/>
    <property type="match status" value="1"/>
</dbReference>
<reference evidence="4" key="1">
    <citation type="submission" date="2017-02" db="UniProtKB">
        <authorList>
            <consortium name="WormBaseParasite"/>
        </authorList>
    </citation>
    <scope>IDENTIFICATION</scope>
</reference>